<dbReference type="PhylomeDB" id="E9FWS4"/>
<feature type="transmembrane region" description="Helical" evidence="12">
    <location>
        <begin position="12"/>
        <end position="33"/>
    </location>
</feature>
<evidence type="ECO:0008006" key="15">
    <source>
        <dbReference type="Google" id="ProtNLM"/>
    </source>
</evidence>
<dbReference type="Pfam" id="PF00067">
    <property type="entry name" value="p450"/>
    <property type="match status" value="1"/>
</dbReference>
<dbReference type="GO" id="GO:0020037">
    <property type="term" value="F:heme binding"/>
    <property type="evidence" value="ECO:0007669"/>
    <property type="project" value="InterPro"/>
</dbReference>
<keyword evidence="10" id="KW-0560">Oxidoreductase</keyword>
<dbReference type="KEGG" id="dpx:DAPPUDRAFT_42254"/>
<dbReference type="PROSITE" id="PS00086">
    <property type="entry name" value="CYTOCHROME_P450"/>
    <property type="match status" value="1"/>
</dbReference>
<evidence type="ECO:0000256" key="1">
    <source>
        <dbReference type="ARBA" id="ARBA00001971"/>
    </source>
</evidence>
<evidence type="ECO:0000256" key="7">
    <source>
        <dbReference type="ARBA" id="ARBA00023033"/>
    </source>
</evidence>
<dbReference type="InterPro" id="IPR001128">
    <property type="entry name" value="Cyt_P450"/>
</dbReference>
<protein>
    <recommendedName>
        <fullName evidence="15">Cytochrome P450</fullName>
    </recommendedName>
</protein>
<dbReference type="PRINTS" id="PR00463">
    <property type="entry name" value="EP450I"/>
</dbReference>
<dbReference type="GO" id="GO:0016705">
    <property type="term" value="F:oxidoreductase activity, acting on paired donors, with incorporation or reduction of molecular oxygen"/>
    <property type="evidence" value="ECO:0007669"/>
    <property type="project" value="InterPro"/>
</dbReference>
<keyword evidence="12" id="KW-0812">Transmembrane</keyword>
<evidence type="ECO:0000256" key="2">
    <source>
        <dbReference type="ARBA" id="ARBA00004586"/>
    </source>
</evidence>
<evidence type="ECO:0000256" key="10">
    <source>
        <dbReference type="RuleBase" id="RU000461"/>
    </source>
</evidence>
<evidence type="ECO:0000256" key="6">
    <source>
        <dbReference type="ARBA" id="ARBA00023004"/>
    </source>
</evidence>
<dbReference type="AlphaFoldDB" id="E9FWS4"/>
<comment type="cofactor">
    <cofactor evidence="1 9">
        <name>heme</name>
        <dbReference type="ChEBI" id="CHEBI:30413"/>
    </cofactor>
</comment>
<accession>E9FWS4</accession>
<feature type="compositionally biased region" description="Polar residues" evidence="11">
    <location>
        <begin position="533"/>
        <end position="543"/>
    </location>
</feature>
<feature type="binding site" description="axial binding residue" evidence="9">
    <location>
        <position position="476"/>
    </location>
    <ligand>
        <name>heme</name>
        <dbReference type="ChEBI" id="CHEBI:30413"/>
    </ligand>
    <ligandPart>
        <name>Fe</name>
        <dbReference type="ChEBI" id="CHEBI:18248"/>
    </ligandPart>
</feature>
<evidence type="ECO:0000313" key="14">
    <source>
        <dbReference type="Proteomes" id="UP000000305"/>
    </source>
</evidence>
<dbReference type="Proteomes" id="UP000000305">
    <property type="component" value="Unassembled WGS sequence"/>
</dbReference>
<evidence type="ECO:0000256" key="12">
    <source>
        <dbReference type="SAM" id="Phobius"/>
    </source>
</evidence>
<keyword evidence="14" id="KW-1185">Reference proteome</keyword>
<evidence type="ECO:0000256" key="4">
    <source>
        <dbReference type="ARBA" id="ARBA00022617"/>
    </source>
</evidence>
<dbReference type="Gene3D" id="1.10.630.10">
    <property type="entry name" value="Cytochrome P450"/>
    <property type="match status" value="1"/>
</dbReference>
<keyword evidence="5" id="KW-0256">Endoplasmic reticulum</keyword>
<dbReference type="InterPro" id="IPR050196">
    <property type="entry name" value="Cytochrome_P450_Monoox"/>
</dbReference>
<dbReference type="SUPFAM" id="SSF48264">
    <property type="entry name" value="Cytochrome P450"/>
    <property type="match status" value="1"/>
</dbReference>
<proteinExistence type="inferred from homology"/>
<dbReference type="HOGENOM" id="CLU_001570_5_1_1"/>
<dbReference type="EMBL" id="GL732526">
    <property type="protein sequence ID" value="EFX88383.1"/>
    <property type="molecule type" value="Genomic_DNA"/>
</dbReference>
<sequence>MQSFYSQWISLIGFNWTTWFVLASCAVLAWICWRNSRYVRLINAVPGPKGIPILGNLLELNVGQVGNRIVPKFLRIVHREWVEKHGPIYRGWGGSRSIVCISSPELMEPILASQKLITKGKEYSYLSRWLGACMFLTTGLRWRSRRRLLTPAFHFQILESFFDVFNDQSQQLIKELDAAAAAARPAASVDGSVNVYKILTQCALDIICDSSMGRQVRKREETSGYLHSINRITQIVMERSLRPWLDSDLLFNLSALGRENQRCVKILHDFTNQVIQDRKRMLNNNQSDSAADDADVKSQEESPKRRLAFLDLLIQASENGDKLSDDDIREEVDTFMFAGHDTTATAMSWFLYCIARNPEEQKLLLDEVDEVFEDSDRPCTPQDAANLKYLDCCIKETLRMYPSIPGVMRTITEDTEIGGYVLPAGLSVALLIYGMHRNPKVYPEPDAFKPERFLPEHSANRHPYAFIPFSAGPRNCIGQKYAQFELKVVLSWVLRKFEFSLSDPSCPAVSASSEIVLKPVDGIHLSVKRRQPTIAQQSPLKISTTTQQQQQQPN</sequence>
<keyword evidence="9 10" id="KW-0479">Metal-binding</keyword>
<evidence type="ECO:0000256" key="9">
    <source>
        <dbReference type="PIRSR" id="PIRSR602401-1"/>
    </source>
</evidence>
<dbReference type="OMA" id="HIMRSFI"/>
<dbReference type="OrthoDB" id="1470350at2759"/>
<dbReference type="InterPro" id="IPR036396">
    <property type="entry name" value="Cyt_P450_sf"/>
</dbReference>
<dbReference type="GO" id="GO:0004497">
    <property type="term" value="F:monooxygenase activity"/>
    <property type="evidence" value="ECO:0007669"/>
    <property type="project" value="UniProtKB-KW"/>
</dbReference>
<dbReference type="InterPro" id="IPR017972">
    <property type="entry name" value="Cyt_P450_CS"/>
</dbReference>
<comment type="subcellular location">
    <subcellularLocation>
        <location evidence="2">Endoplasmic reticulum membrane</location>
    </subcellularLocation>
</comment>
<evidence type="ECO:0000313" key="13">
    <source>
        <dbReference type="EMBL" id="EFX88383.1"/>
    </source>
</evidence>
<evidence type="ECO:0000256" key="8">
    <source>
        <dbReference type="ARBA" id="ARBA00023136"/>
    </source>
</evidence>
<evidence type="ECO:0000256" key="5">
    <source>
        <dbReference type="ARBA" id="ARBA00022824"/>
    </source>
</evidence>
<dbReference type="InParanoid" id="E9FWS4"/>
<feature type="compositionally biased region" description="Low complexity" evidence="11">
    <location>
        <begin position="544"/>
        <end position="554"/>
    </location>
</feature>
<dbReference type="PRINTS" id="PR00385">
    <property type="entry name" value="P450"/>
</dbReference>
<reference evidence="13 14" key="1">
    <citation type="journal article" date="2011" name="Science">
        <title>The ecoresponsive genome of Daphnia pulex.</title>
        <authorList>
            <person name="Colbourne J.K."/>
            <person name="Pfrender M.E."/>
            <person name="Gilbert D."/>
            <person name="Thomas W.K."/>
            <person name="Tucker A."/>
            <person name="Oakley T.H."/>
            <person name="Tokishita S."/>
            <person name="Aerts A."/>
            <person name="Arnold G.J."/>
            <person name="Basu M.K."/>
            <person name="Bauer D.J."/>
            <person name="Caceres C.E."/>
            <person name="Carmel L."/>
            <person name="Casola C."/>
            <person name="Choi J.H."/>
            <person name="Detter J.C."/>
            <person name="Dong Q."/>
            <person name="Dusheyko S."/>
            <person name="Eads B.D."/>
            <person name="Frohlich T."/>
            <person name="Geiler-Samerotte K.A."/>
            <person name="Gerlach D."/>
            <person name="Hatcher P."/>
            <person name="Jogdeo S."/>
            <person name="Krijgsveld J."/>
            <person name="Kriventseva E.V."/>
            <person name="Kultz D."/>
            <person name="Laforsch C."/>
            <person name="Lindquist E."/>
            <person name="Lopez J."/>
            <person name="Manak J.R."/>
            <person name="Muller J."/>
            <person name="Pangilinan J."/>
            <person name="Patwardhan R.P."/>
            <person name="Pitluck S."/>
            <person name="Pritham E.J."/>
            <person name="Rechtsteiner A."/>
            <person name="Rho M."/>
            <person name="Rogozin I.B."/>
            <person name="Sakarya O."/>
            <person name="Salamov A."/>
            <person name="Schaack S."/>
            <person name="Shapiro H."/>
            <person name="Shiga Y."/>
            <person name="Skalitzky C."/>
            <person name="Smith Z."/>
            <person name="Souvorov A."/>
            <person name="Sung W."/>
            <person name="Tang Z."/>
            <person name="Tsuchiya D."/>
            <person name="Tu H."/>
            <person name="Vos H."/>
            <person name="Wang M."/>
            <person name="Wolf Y.I."/>
            <person name="Yamagata H."/>
            <person name="Yamada T."/>
            <person name="Ye Y."/>
            <person name="Shaw J.R."/>
            <person name="Andrews J."/>
            <person name="Crease T.J."/>
            <person name="Tang H."/>
            <person name="Lucas S.M."/>
            <person name="Robertson H.M."/>
            <person name="Bork P."/>
            <person name="Koonin E.V."/>
            <person name="Zdobnov E.M."/>
            <person name="Grigoriev I.V."/>
            <person name="Lynch M."/>
            <person name="Boore J.L."/>
        </authorList>
    </citation>
    <scope>NUCLEOTIDE SEQUENCE [LARGE SCALE GENOMIC DNA]</scope>
</reference>
<keyword evidence="7 10" id="KW-0503">Monooxygenase</keyword>
<evidence type="ECO:0000256" key="3">
    <source>
        <dbReference type="ARBA" id="ARBA00010617"/>
    </source>
</evidence>
<dbReference type="InterPro" id="IPR002401">
    <property type="entry name" value="Cyt_P450_E_grp-I"/>
</dbReference>
<feature type="region of interest" description="Disordered" evidence="11">
    <location>
        <begin position="531"/>
        <end position="554"/>
    </location>
</feature>
<dbReference type="PANTHER" id="PTHR24291:SF189">
    <property type="entry name" value="CYTOCHROME P450 4C3-RELATED"/>
    <property type="match status" value="1"/>
</dbReference>
<dbReference type="GO" id="GO:0005789">
    <property type="term" value="C:endoplasmic reticulum membrane"/>
    <property type="evidence" value="ECO:0007669"/>
    <property type="project" value="UniProtKB-SubCell"/>
</dbReference>
<dbReference type="CDD" id="cd20628">
    <property type="entry name" value="CYP4"/>
    <property type="match status" value="1"/>
</dbReference>
<comment type="similarity">
    <text evidence="3 10">Belongs to the cytochrome P450 family.</text>
</comment>
<keyword evidence="4 9" id="KW-0349">Heme</keyword>
<name>E9FWS4_DAPPU</name>
<organism evidence="13 14">
    <name type="scientific">Daphnia pulex</name>
    <name type="common">Water flea</name>
    <dbReference type="NCBI Taxonomy" id="6669"/>
    <lineage>
        <taxon>Eukaryota</taxon>
        <taxon>Metazoa</taxon>
        <taxon>Ecdysozoa</taxon>
        <taxon>Arthropoda</taxon>
        <taxon>Crustacea</taxon>
        <taxon>Branchiopoda</taxon>
        <taxon>Diplostraca</taxon>
        <taxon>Cladocera</taxon>
        <taxon>Anomopoda</taxon>
        <taxon>Daphniidae</taxon>
        <taxon>Daphnia</taxon>
    </lineage>
</organism>
<gene>
    <name evidence="13" type="ORF">DAPPUDRAFT_42254</name>
</gene>
<dbReference type="PANTHER" id="PTHR24291">
    <property type="entry name" value="CYTOCHROME P450 FAMILY 4"/>
    <property type="match status" value="1"/>
</dbReference>
<keyword evidence="6 9" id="KW-0408">Iron</keyword>
<keyword evidence="8 12" id="KW-0472">Membrane</keyword>
<keyword evidence="12" id="KW-1133">Transmembrane helix</keyword>
<evidence type="ECO:0000256" key="11">
    <source>
        <dbReference type="SAM" id="MobiDB-lite"/>
    </source>
</evidence>
<dbReference type="eggNOG" id="KOG0157">
    <property type="taxonomic scope" value="Eukaryota"/>
</dbReference>
<dbReference type="GO" id="GO:0005506">
    <property type="term" value="F:iron ion binding"/>
    <property type="evidence" value="ECO:0007669"/>
    <property type="project" value="InterPro"/>
</dbReference>
<dbReference type="STRING" id="6669.E9FWS4"/>